<protein>
    <submittedName>
        <fullName evidence="2">Uncharacterized protein</fullName>
    </submittedName>
</protein>
<dbReference type="Proteomes" id="UP001189624">
    <property type="component" value="Chromosome 11"/>
</dbReference>
<organism evidence="2 3">
    <name type="scientific">Sphenostylis stenocarpa</name>
    <dbReference type="NCBI Taxonomy" id="92480"/>
    <lineage>
        <taxon>Eukaryota</taxon>
        <taxon>Viridiplantae</taxon>
        <taxon>Streptophyta</taxon>
        <taxon>Embryophyta</taxon>
        <taxon>Tracheophyta</taxon>
        <taxon>Spermatophyta</taxon>
        <taxon>Magnoliopsida</taxon>
        <taxon>eudicotyledons</taxon>
        <taxon>Gunneridae</taxon>
        <taxon>Pentapetalae</taxon>
        <taxon>rosids</taxon>
        <taxon>fabids</taxon>
        <taxon>Fabales</taxon>
        <taxon>Fabaceae</taxon>
        <taxon>Papilionoideae</taxon>
        <taxon>50 kb inversion clade</taxon>
        <taxon>NPAAA clade</taxon>
        <taxon>indigoferoid/millettioid clade</taxon>
        <taxon>Phaseoleae</taxon>
        <taxon>Sphenostylis</taxon>
    </lineage>
</organism>
<dbReference type="GO" id="GO:0003964">
    <property type="term" value="F:RNA-directed DNA polymerase activity"/>
    <property type="evidence" value="ECO:0007669"/>
    <property type="project" value="TreeGrafter"/>
</dbReference>
<feature type="region of interest" description="Disordered" evidence="1">
    <location>
        <begin position="160"/>
        <end position="186"/>
    </location>
</feature>
<accession>A0AA87B873</accession>
<dbReference type="GO" id="GO:0090615">
    <property type="term" value="P:mitochondrial mRNA processing"/>
    <property type="evidence" value="ECO:0007669"/>
    <property type="project" value="TreeGrafter"/>
</dbReference>
<dbReference type="AlphaFoldDB" id="A0AA87B873"/>
<feature type="compositionally biased region" description="Basic residues" evidence="1">
    <location>
        <begin position="9"/>
        <end position="21"/>
    </location>
</feature>
<dbReference type="GO" id="GO:0006315">
    <property type="term" value="P:homing of group II introns"/>
    <property type="evidence" value="ECO:0007669"/>
    <property type="project" value="TreeGrafter"/>
</dbReference>
<keyword evidence="3" id="KW-1185">Reference proteome</keyword>
<name>A0AA87B873_9FABA</name>
<proteinExistence type="predicted"/>
<dbReference type="PANTHER" id="PTHR33642">
    <property type="entry name" value="COX1/OXI3 INTRON 1 PROTEIN-RELATED"/>
    <property type="match status" value="1"/>
</dbReference>
<evidence type="ECO:0000313" key="3">
    <source>
        <dbReference type="Proteomes" id="UP001189624"/>
    </source>
</evidence>
<evidence type="ECO:0000256" key="1">
    <source>
        <dbReference type="SAM" id="MobiDB-lite"/>
    </source>
</evidence>
<dbReference type="EMBL" id="OY731408">
    <property type="protein sequence ID" value="CAJ1978466.1"/>
    <property type="molecule type" value="Genomic_DNA"/>
</dbReference>
<dbReference type="GO" id="GO:0005739">
    <property type="term" value="C:mitochondrion"/>
    <property type="evidence" value="ECO:0007669"/>
    <property type="project" value="TreeGrafter"/>
</dbReference>
<dbReference type="Gramene" id="rna-AYBTSS11_LOCUS30660">
    <property type="protein sequence ID" value="CAJ1978466.1"/>
    <property type="gene ID" value="gene-AYBTSS11_LOCUS30660"/>
</dbReference>
<sequence>MNKQSTTMRTRRTSTRRQRTSRRSDQCRSMRATTTERPMSRRTTLYHQVAAQTSFLHRCEQYANNHRNTFCRYRTTMSKPLLVTGVSANDLETLNSGMRPELLQKGVSKFGFGQRVQKIRTIVDHQIRWYAIFTLAHKHKYSARNIIPKYSKDSNIVNQEGGKTHAEFPNSIELGKLPPDQDPSNI</sequence>
<feature type="region of interest" description="Disordered" evidence="1">
    <location>
        <begin position="1"/>
        <end position="39"/>
    </location>
</feature>
<dbReference type="PANTHER" id="PTHR33642:SF5">
    <property type="entry name" value="MATURASE"/>
    <property type="match status" value="1"/>
</dbReference>
<reference evidence="2" key="1">
    <citation type="submission" date="2023-10" db="EMBL/GenBank/DDBJ databases">
        <authorList>
            <person name="Domelevo Entfellner J.-B."/>
        </authorList>
    </citation>
    <scope>NUCLEOTIDE SEQUENCE</scope>
</reference>
<gene>
    <name evidence="2" type="ORF">AYBTSS11_LOCUS30660</name>
</gene>
<evidence type="ECO:0000313" key="2">
    <source>
        <dbReference type="EMBL" id="CAJ1978466.1"/>
    </source>
</evidence>